<comment type="caution">
    <text evidence="1">The sequence shown here is derived from an EMBL/GenBank/DDBJ whole genome shotgun (WGS) entry which is preliminary data.</text>
</comment>
<proteinExistence type="predicted"/>
<protein>
    <submittedName>
        <fullName evidence="1">Uncharacterized protein</fullName>
    </submittedName>
</protein>
<gene>
    <name evidence="1" type="ORF">FBU59_003467</name>
</gene>
<dbReference type="EMBL" id="JANBPW010002227">
    <property type="protein sequence ID" value="KAJ1941557.1"/>
    <property type="molecule type" value="Genomic_DNA"/>
</dbReference>
<dbReference type="Proteomes" id="UP001150603">
    <property type="component" value="Unassembled WGS sequence"/>
</dbReference>
<feature type="non-terminal residue" evidence="1">
    <location>
        <position position="1"/>
    </location>
</feature>
<reference evidence="1" key="1">
    <citation type="submission" date="2022-07" db="EMBL/GenBank/DDBJ databases">
        <title>Phylogenomic reconstructions and comparative analyses of Kickxellomycotina fungi.</title>
        <authorList>
            <person name="Reynolds N.K."/>
            <person name="Stajich J.E."/>
            <person name="Barry K."/>
            <person name="Grigoriev I.V."/>
            <person name="Crous P."/>
            <person name="Smith M.E."/>
        </authorList>
    </citation>
    <scope>NUCLEOTIDE SEQUENCE</scope>
    <source>
        <strain evidence="1">NRRL 5244</strain>
    </source>
</reference>
<evidence type="ECO:0000313" key="2">
    <source>
        <dbReference type="Proteomes" id="UP001150603"/>
    </source>
</evidence>
<accession>A0ACC1J8I8</accession>
<name>A0ACC1J8I8_9FUNG</name>
<sequence>NGEILQLRADSPEAAKEWVNHIMETANTCYNVVCDAIRSGIQISNVKSVISPEARQKILDGKKPTSISRRF</sequence>
<evidence type="ECO:0000313" key="1">
    <source>
        <dbReference type="EMBL" id="KAJ1941557.1"/>
    </source>
</evidence>
<keyword evidence="2" id="KW-1185">Reference proteome</keyword>
<organism evidence="1 2">
    <name type="scientific">Linderina macrospora</name>
    <dbReference type="NCBI Taxonomy" id="4868"/>
    <lineage>
        <taxon>Eukaryota</taxon>
        <taxon>Fungi</taxon>
        <taxon>Fungi incertae sedis</taxon>
        <taxon>Zoopagomycota</taxon>
        <taxon>Kickxellomycotina</taxon>
        <taxon>Kickxellomycetes</taxon>
        <taxon>Kickxellales</taxon>
        <taxon>Kickxellaceae</taxon>
        <taxon>Linderina</taxon>
    </lineage>
</organism>